<feature type="compositionally biased region" description="Basic residues" evidence="1">
    <location>
        <begin position="182"/>
        <end position="192"/>
    </location>
</feature>
<dbReference type="EMBL" id="JARJCN010000071">
    <property type="protein sequence ID" value="KAJ7077682.1"/>
    <property type="molecule type" value="Genomic_DNA"/>
</dbReference>
<comment type="caution">
    <text evidence="2">The sequence shown here is derived from an EMBL/GenBank/DDBJ whole genome shotgun (WGS) entry which is preliminary data.</text>
</comment>
<accession>A0AAD6TXG3</accession>
<feature type="region of interest" description="Disordered" evidence="1">
    <location>
        <begin position="169"/>
        <end position="192"/>
    </location>
</feature>
<evidence type="ECO:0000313" key="2">
    <source>
        <dbReference type="EMBL" id="KAJ7077682.1"/>
    </source>
</evidence>
<keyword evidence="3" id="KW-1185">Reference proteome</keyword>
<proteinExistence type="predicted"/>
<gene>
    <name evidence="2" type="ORF">B0H15DRAFT_954973</name>
</gene>
<protein>
    <submittedName>
        <fullName evidence="2">Uncharacterized protein</fullName>
    </submittedName>
</protein>
<dbReference type="Proteomes" id="UP001222325">
    <property type="component" value="Unassembled WGS sequence"/>
</dbReference>
<sequence>MAYLIVLDADPHLAETLAESPRLAALVAEALKVQVARRGAADDEATPSTNIRDTYCQRLLGHRHTTRLCHLTVDIADHAKPLAHHMGPQWRARRLPAALRTLQCDCNWDPALAFFPGTRRELHDLRLRGESEALVEAADLSPLHHTPALPCLVMLECTFAAAAAALSRASRRSVSTPDPPGKHAKSPPARHG</sequence>
<organism evidence="2 3">
    <name type="scientific">Mycena belliarum</name>
    <dbReference type="NCBI Taxonomy" id="1033014"/>
    <lineage>
        <taxon>Eukaryota</taxon>
        <taxon>Fungi</taxon>
        <taxon>Dikarya</taxon>
        <taxon>Basidiomycota</taxon>
        <taxon>Agaricomycotina</taxon>
        <taxon>Agaricomycetes</taxon>
        <taxon>Agaricomycetidae</taxon>
        <taxon>Agaricales</taxon>
        <taxon>Marasmiineae</taxon>
        <taxon>Mycenaceae</taxon>
        <taxon>Mycena</taxon>
    </lineage>
</organism>
<name>A0AAD6TXG3_9AGAR</name>
<evidence type="ECO:0000313" key="3">
    <source>
        <dbReference type="Proteomes" id="UP001222325"/>
    </source>
</evidence>
<dbReference type="AlphaFoldDB" id="A0AAD6TXG3"/>
<evidence type="ECO:0000256" key="1">
    <source>
        <dbReference type="SAM" id="MobiDB-lite"/>
    </source>
</evidence>
<reference evidence="2" key="1">
    <citation type="submission" date="2023-03" db="EMBL/GenBank/DDBJ databases">
        <title>Massive genome expansion in bonnet fungi (Mycena s.s.) driven by repeated elements and novel gene families across ecological guilds.</title>
        <authorList>
            <consortium name="Lawrence Berkeley National Laboratory"/>
            <person name="Harder C.B."/>
            <person name="Miyauchi S."/>
            <person name="Viragh M."/>
            <person name="Kuo A."/>
            <person name="Thoen E."/>
            <person name="Andreopoulos B."/>
            <person name="Lu D."/>
            <person name="Skrede I."/>
            <person name="Drula E."/>
            <person name="Henrissat B."/>
            <person name="Morin E."/>
            <person name="Kohler A."/>
            <person name="Barry K."/>
            <person name="LaButti K."/>
            <person name="Morin E."/>
            <person name="Salamov A."/>
            <person name="Lipzen A."/>
            <person name="Mereny Z."/>
            <person name="Hegedus B."/>
            <person name="Baldrian P."/>
            <person name="Stursova M."/>
            <person name="Weitz H."/>
            <person name="Taylor A."/>
            <person name="Grigoriev I.V."/>
            <person name="Nagy L.G."/>
            <person name="Martin F."/>
            <person name="Kauserud H."/>
        </authorList>
    </citation>
    <scope>NUCLEOTIDE SEQUENCE</scope>
    <source>
        <strain evidence="2">CBHHK173m</strain>
    </source>
</reference>